<proteinExistence type="predicted"/>
<dbReference type="Pfam" id="PF05138">
    <property type="entry name" value="PaaA_PaaC"/>
    <property type="match status" value="1"/>
</dbReference>
<comment type="caution">
    <text evidence="1">The sequence shown here is derived from an EMBL/GenBank/DDBJ whole genome shotgun (WGS) entry which is preliminary data.</text>
</comment>
<dbReference type="SUPFAM" id="SSF47240">
    <property type="entry name" value="Ferritin-like"/>
    <property type="match status" value="1"/>
</dbReference>
<sequence>MMSEMQLGVHSFIELLETIADNKYMLGDRLVEIGVSGPNLEATLAAVAMAQGELGHARLLYNWCFDLRGVKGKKAEIRGQTGKAFRGVVNVHNWISLIAALYTVNTAIHIVLQSTLESSHSKVASRIQKLIREQKDHIIYAKNWAKQLRHDQGAVPHRFRESLNGIIDEVYAWLAKVEQNQKLQTEGYLPKNVKLTEKFKEQLKEFNTEHLVHMK</sequence>
<dbReference type="InterPro" id="IPR052703">
    <property type="entry name" value="Aromatic_CoA_ox/epox"/>
</dbReference>
<dbReference type="InterPro" id="IPR012347">
    <property type="entry name" value="Ferritin-like"/>
</dbReference>
<gene>
    <name evidence="1" type="ORF">GCA01S_059_00110</name>
</gene>
<keyword evidence="2" id="KW-1185">Reference proteome</keyword>
<accession>A0A023DIP6</accession>
<evidence type="ECO:0000313" key="1">
    <source>
        <dbReference type="EMBL" id="GAJ41155.1"/>
    </source>
</evidence>
<dbReference type="EMBL" id="BAWO01000059">
    <property type="protein sequence ID" value="GAJ41155.1"/>
    <property type="molecule type" value="Genomic_DNA"/>
</dbReference>
<name>A0A023DIP6_9BACL</name>
<dbReference type="PANTHER" id="PTHR30458:SF0">
    <property type="entry name" value="1,2-PHENYLACETYL-COA EPOXIDASE, SUBUNIT C"/>
    <property type="match status" value="1"/>
</dbReference>
<evidence type="ECO:0008006" key="3">
    <source>
        <dbReference type="Google" id="ProtNLM"/>
    </source>
</evidence>
<organism evidence="1 2">
    <name type="scientific">Parageobacillus caldoxylosilyticus NBRC 107762</name>
    <dbReference type="NCBI Taxonomy" id="1220594"/>
    <lineage>
        <taxon>Bacteria</taxon>
        <taxon>Bacillati</taxon>
        <taxon>Bacillota</taxon>
        <taxon>Bacilli</taxon>
        <taxon>Bacillales</taxon>
        <taxon>Anoxybacillaceae</taxon>
        <taxon>Saccharococcus</taxon>
    </lineage>
</organism>
<dbReference type="Gene3D" id="1.20.1260.10">
    <property type="match status" value="1"/>
</dbReference>
<reference evidence="1 2" key="1">
    <citation type="submission" date="2014-04" db="EMBL/GenBank/DDBJ databases">
        <title>Whole genome shotgun sequence of Geobacillus caldoxylosilyticus NBRC 107762.</title>
        <authorList>
            <person name="Hosoyama A."/>
            <person name="Hosoyama Y."/>
            <person name="Katano-Makiyama Y."/>
            <person name="Tsuchikane K."/>
            <person name="Ohji S."/>
            <person name="Ichikawa N."/>
            <person name="Yamazoe A."/>
            <person name="Fujita N."/>
        </authorList>
    </citation>
    <scope>NUCLEOTIDE SEQUENCE [LARGE SCALE GENOMIC DNA]</scope>
    <source>
        <strain evidence="1 2">NBRC 107762</strain>
    </source>
</reference>
<dbReference type="InterPro" id="IPR009078">
    <property type="entry name" value="Ferritin-like_SF"/>
</dbReference>
<dbReference type="GO" id="GO:0005829">
    <property type="term" value="C:cytosol"/>
    <property type="evidence" value="ECO:0007669"/>
    <property type="project" value="TreeGrafter"/>
</dbReference>
<dbReference type="InterPro" id="IPR007814">
    <property type="entry name" value="PaaA_PaaC"/>
</dbReference>
<dbReference type="GO" id="GO:0010124">
    <property type="term" value="P:phenylacetate catabolic process"/>
    <property type="evidence" value="ECO:0007669"/>
    <property type="project" value="InterPro"/>
</dbReference>
<dbReference type="PANTHER" id="PTHR30458">
    <property type="entry name" value="PHENYLACETIC ACID DEGRADATION PROTEIN PAA"/>
    <property type="match status" value="1"/>
</dbReference>
<protein>
    <recommendedName>
        <fullName evidence="3">Phenylacetic acid catabolism protein</fullName>
    </recommendedName>
</protein>
<dbReference type="AlphaFoldDB" id="A0A023DIP6"/>
<evidence type="ECO:0000313" key="2">
    <source>
        <dbReference type="Proteomes" id="UP000023561"/>
    </source>
</evidence>
<dbReference type="Proteomes" id="UP000023561">
    <property type="component" value="Unassembled WGS sequence"/>
</dbReference>